<organism evidence="2 3">
    <name type="scientific">Colletotrichum godetiae</name>
    <dbReference type="NCBI Taxonomy" id="1209918"/>
    <lineage>
        <taxon>Eukaryota</taxon>
        <taxon>Fungi</taxon>
        <taxon>Dikarya</taxon>
        <taxon>Ascomycota</taxon>
        <taxon>Pezizomycotina</taxon>
        <taxon>Sordariomycetes</taxon>
        <taxon>Hypocreomycetidae</taxon>
        <taxon>Glomerellales</taxon>
        <taxon>Glomerellaceae</taxon>
        <taxon>Colletotrichum</taxon>
        <taxon>Colletotrichum acutatum species complex</taxon>
    </lineage>
</organism>
<feature type="region of interest" description="Disordered" evidence="1">
    <location>
        <begin position="501"/>
        <end position="545"/>
    </location>
</feature>
<evidence type="ECO:0000313" key="3">
    <source>
        <dbReference type="Proteomes" id="UP001224890"/>
    </source>
</evidence>
<dbReference type="RefSeq" id="XP_060425593.1">
    <property type="nucleotide sequence ID" value="XM_060566533.1"/>
</dbReference>
<name>A0AAJ0ETS6_9PEZI</name>
<feature type="region of interest" description="Disordered" evidence="1">
    <location>
        <begin position="273"/>
        <end position="354"/>
    </location>
</feature>
<feature type="compositionally biased region" description="Basic and acidic residues" evidence="1">
    <location>
        <begin position="206"/>
        <end position="220"/>
    </location>
</feature>
<sequence>MRLLSKFPLPFLFLPHRGFLLKTLPRTHTHKLLNIPRLLRLLTMSTSLPLYKREVQDPDNKPLRRVITASSVRSTQSTTPPGLATVKEASGSGVSLPSDKSHNLNAGANSHTCDSRMMYTVRARDVPCEDPSQCPYGPKAHSHSVYKYIKVDKKKVKCGDRAEQVWRANQKRLLAEKQEGEVADEARPGSSSDQHELIRLFAKPNKAKEGNGSKLQERNGESPIKSTAEPEKLSDPITFGPSQCSLPEYMIKGTPLIPLPYLSAGGWTFPRPHAEAEKKEKEREKVVREAEKVRVEMTTPIMKQSQEDQPQQEKTQKDPEEEAEAKKQMWRQINENTTSKQTREQESQASKRHWEELRNRVLREELRLKGTLVRNTAQETEEHILSLANEHVQYYELKVKQERKEREDHILKLKQEWERRAEHVVLRQQQQVERELEIGQQHELELEEKQRDKELQRQEDQANQRQREESQLKQKQRQQHHQQQEERAFRLKKFYEDEKKRMEQQRREELQRQEARERQREEYELQMKQREEQQQEQQVHELRQKQRQEIILKQQQRHEAIQKSKLELEALQSGVRQREAELAQKQRQELEFKQEQQRQQQLQLKQQAEKEAEKKQTEASDGKPGSSKPTYNPEQGYADIIETIKNWQLSATKGIQCISEELGRISATAAKAEELAELGSVSAEVRTENETVAESAEASKAPEAEADAEREIPPFSLGSPLSPVIDPRNWSHPDADQSRRMVYRLVKKEDDVPTFDVVSYEDAKDPADEFLTTESVNCQNGKDCKMCNCRISRQEPSQAGIKTALPLEFFDDDFVLI</sequence>
<feature type="compositionally biased region" description="Basic and acidic residues" evidence="1">
    <location>
        <begin position="607"/>
        <end position="621"/>
    </location>
</feature>
<dbReference type="GeneID" id="85451059"/>
<comment type="caution">
    <text evidence="2">The sequence shown here is derived from an EMBL/GenBank/DDBJ whole genome shotgun (WGS) entry which is preliminary data.</text>
</comment>
<feature type="region of interest" description="Disordered" evidence="1">
    <location>
        <begin position="88"/>
        <end position="108"/>
    </location>
</feature>
<proteinExistence type="predicted"/>
<feature type="region of interest" description="Disordered" evidence="1">
    <location>
        <begin position="177"/>
        <end position="196"/>
    </location>
</feature>
<feature type="compositionally biased region" description="Low complexity" evidence="1">
    <location>
        <begin position="597"/>
        <end position="606"/>
    </location>
</feature>
<evidence type="ECO:0000256" key="1">
    <source>
        <dbReference type="SAM" id="MobiDB-lite"/>
    </source>
</evidence>
<evidence type="ECO:0000313" key="2">
    <source>
        <dbReference type="EMBL" id="KAK1671590.1"/>
    </source>
</evidence>
<dbReference type="EMBL" id="JAHMHR010000045">
    <property type="protein sequence ID" value="KAK1671590.1"/>
    <property type="molecule type" value="Genomic_DNA"/>
</dbReference>
<feature type="compositionally biased region" description="Basic and acidic residues" evidence="1">
    <location>
        <begin position="443"/>
        <end position="472"/>
    </location>
</feature>
<feature type="region of interest" description="Disordered" evidence="1">
    <location>
        <begin position="202"/>
        <end position="238"/>
    </location>
</feature>
<feature type="region of interest" description="Disordered" evidence="1">
    <location>
        <begin position="573"/>
        <end position="635"/>
    </location>
</feature>
<protein>
    <submittedName>
        <fullName evidence="2">Uncharacterized protein</fullName>
    </submittedName>
</protein>
<feature type="compositionally biased region" description="Basic and acidic residues" evidence="1">
    <location>
        <begin position="700"/>
        <end position="712"/>
    </location>
</feature>
<gene>
    <name evidence="2" type="ORF">BDP55DRAFT_287977</name>
</gene>
<reference evidence="2" key="1">
    <citation type="submission" date="2021-06" db="EMBL/GenBank/DDBJ databases">
        <title>Comparative genomics, transcriptomics and evolutionary studies reveal genomic signatures of adaptation to plant cell wall in hemibiotrophic fungi.</title>
        <authorList>
            <consortium name="DOE Joint Genome Institute"/>
            <person name="Baroncelli R."/>
            <person name="Diaz J.F."/>
            <person name="Benocci T."/>
            <person name="Peng M."/>
            <person name="Battaglia E."/>
            <person name="Haridas S."/>
            <person name="Andreopoulos W."/>
            <person name="Labutti K."/>
            <person name="Pangilinan J."/>
            <person name="Floch G.L."/>
            <person name="Makela M.R."/>
            <person name="Henrissat B."/>
            <person name="Grigoriev I.V."/>
            <person name="Crouch J.A."/>
            <person name="De Vries R.P."/>
            <person name="Sukno S.A."/>
            <person name="Thon M.R."/>
        </authorList>
    </citation>
    <scope>NUCLEOTIDE SEQUENCE</scope>
    <source>
        <strain evidence="2">CBS 193.32</strain>
    </source>
</reference>
<keyword evidence="3" id="KW-1185">Reference proteome</keyword>
<dbReference type="AlphaFoldDB" id="A0AAJ0ETS6"/>
<feature type="compositionally biased region" description="Polar residues" evidence="1">
    <location>
        <begin position="331"/>
        <end position="340"/>
    </location>
</feature>
<feature type="compositionally biased region" description="Polar residues" evidence="1">
    <location>
        <begin position="301"/>
        <end position="313"/>
    </location>
</feature>
<dbReference type="Proteomes" id="UP001224890">
    <property type="component" value="Unassembled WGS sequence"/>
</dbReference>
<feature type="compositionally biased region" description="Basic and acidic residues" evidence="1">
    <location>
        <begin position="273"/>
        <end position="295"/>
    </location>
</feature>
<accession>A0AAJ0ETS6</accession>
<feature type="region of interest" description="Disordered" evidence="1">
    <location>
        <begin position="443"/>
        <end position="486"/>
    </location>
</feature>
<feature type="compositionally biased region" description="Basic and acidic residues" evidence="1">
    <location>
        <begin position="576"/>
        <end position="596"/>
    </location>
</feature>
<feature type="region of interest" description="Disordered" evidence="1">
    <location>
        <begin position="686"/>
        <end position="733"/>
    </location>
</feature>